<dbReference type="AlphaFoldDB" id="A0AAD5Y1X7"/>
<dbReference type="GO" id="GO:0003723">
    <property type="term" value="F:RNA binding"/>
    <property type="evidence" value="ECO:0007669"/>
    <property type="project" value="UniProtKB-KW"/>
</dbReference>
<dbReference type="InterPro" id="IPR051485">
    <property type="entry name" value="SR-CTD_assoc_factor"/>
</dbReference>
<feature type="compositionally biased region" description="Basic and acidic residues" evidence="2">
    <location>
        <begin position="438"/>
        <end position="450"/>
    </location>
</feature>
<evidence type="ECO:0000313" key="5">
    <source>
        <dbReference type="Proteomes" id="UP001210925"/>
    </source>
</evidence>
<evidence type="ECO:0000259" key="3">
    <source>
        <dbReference type="PROSITE" id="PS51391"/>
    </source>
</evidence>
<name>A0AAD5Y1X7_9FUNG</name>
<accession>A0AAD5Y1X7</accession>
<dbReference type="Pfam" id="PF04818">
    <property type="entry name" value="CID"/>
    <property type="match status" value="1"/>
</dbReference>
<feature type="compositionally biased region" description="Polar residues" evidence="2">
    <location>
        <begin position="451"/>
        <end position="461"/>
    </location>
</feature>
<feature type="domain" description="CID" evidence="3">
    <location>
        <begin position="78"/>
        <end position="224"/>
    </location>
</feature>
<feature type="compositionally biased region" description="Pro residues" evidence="2">
    <location>
        <begin position="350"/>
        <end position="367"/>
    </location>
</feature>
<evidence type="ECO:0000256" key="2">
    <source>
        <dbReference type="SAM" id="MobiDB-lite"/>
    </source>
</evidence>
<comment type="caution">
    <text evidence="4">The sequence shown here is derived from an EMBL/GenBank/DDBJ whole genome shotgun (WGS) entry which is preliminary data.</text>
</comment>
<dbReference type="Gene3D" id="1.25.40.90">
    <property type="match status" value="1"/>
</dbReference>
<keyword evidence="1" id="KW-0694">RNA-binding</keyword>
<dbReference type="PANTHER" id="PTHR23140">
    <property type="entry name" value="RNA PROCESSING PROTEIN LD23810P"/>
    <property type="match status" value="1"/>
</dbReference>
<reference evidence="4" key="1">
    <citation type="submission" date="2020-05" db="EMBL/GenBank/DDBJ databases">
        <title>Phylogenomic resolution of chytrid fungi.</title>
        <authorList>
            <person name="Stajich J.E."/>
            <person name="Amses K."/>
            <person name="Simmons R."/>
            <person name="Seto K."/>
            <person name="Myers J."/>
            <person name="Bonds A."/>
            <person name="Quandt C.A."/>
            <person name="Barry K."/>
            <person name="Liu P."/>
            <person name="Grigoriev I."/>
            <person name="Longcore J.E."/>
            <person name="James T.Y."/>
        </authorList>
    </citation>
    <scope>NUCLEOTIDE SEQUENCE</scope>
    <source>
        <strain evidence="4">PLAUS21</strain>
    </source>
</reference>
<proteinExistence type="predicted"/>
<dbReference type="Proteomes" id="UP001210925">
    <property type="component" value="Unassembled WGS sequence"/>
</dbReference>
<gene>
    <name evidence="4" type="ORF">HK103_007183</name>
</gene>
<dbReference type="SUPFAM" id="SSF48464">
    <property type="entry name" value="ENTH/VHS domain"/>
    <property type="match status" value="1"/>
</dbReference>
<dbReference type="GO" id="GO:0005634">
    <property type="term" value="C:nucleus"/>
    <property type="evidence" value="ECO:0007669"/>
    <property type="project" value="TreeGrafter"/>
</dbReference>
<feature type="compositionally biased region" description="Acidic residues" evidence="2">
    <location>
        <begin position="463"/>
        <end position="473"/>
    </location>
</feature>
<dbReference type="InterPro" id="IPR006569">
    <property type="entry name" value="CID_dom"/>
</dbReference>
<dbReference type="InterPro" id="IPR008942">
    <property type="entry name" value="ENTH_VHS"/>
</dbReference>
<protein>
    <recommendedName>
        <fullName evidence="3">CID domain-containing protein</fullName>
    </recommendedName>
</protein>
<dbReference type="SMART" id="SM00582">
    <property type="entry name" value="RPR"/>
    <property type="match status" value="1"/>
</dbReference>
<dbReference type="PROSITE" id="PS51391">
    <property type="entry name" value="CID"/>
    <property type="match status" value="1"/>
</dbReference>
<dbReference type="EMBL" id="JADGKB010000086">
    <property type="protein sequence ID" value="KAJ3254389.1"/>
    <property type="molecule type" value="Genomic_DNA"/>
</dbReference>
<evidence type="ECO:0000256" key="1">
    <source>
        <dbReference type="ARBA" id="ARBA00022884"/>
    </source>
</evidence>
<sequence>MQRVKLFKSIPSHTASDKMQNEYLEFLKWKEHCNPTDTWSTLPFRYTKDGPLIIPPRLPFKEHSEEYSSSDFDSSDNEKPEFSAIKQRKLRSLISGLKDRKTINRAMCFCIRYGNSASDIVDVLVSSIMADDYEKRIVRIYLLNDILFNSKSRYPDAWRYRSVIESNLKELFEYFYTVHSNISGRLKAEQWRRLITGMLNVWQTWDIYSDEFIQELRDIFNGLKDKEADILAESKETKMADNRNENIVNQSKFKPISTSSITPQAVKKPKIGFQLKKTVAKKVMPMLKNSFKPIESVDLDSVIPEQIQPKIEQVPVFEPKKFEGMFDKSLVDIEIETDPDLDGIPLEEFIPPPHPSLDPSMTKPPPHSSLLRNVEQDFNPPTLHPSISNVKPPPPSTPHPSLVTTKPPPPKVPHPSATNLNKIPPPPSTPHPSLLLNSKKDIKHTLDPSRQKTQPANTRSSNTDDEEIEDIFA</sequence>
<organism evidence="4 5">
    <name type="scientific">Boothiomyces macroporosus</name>
    <dbReference type="NCBI Taxonomy" id="261099"/>
    <lineage>
        <taxon>Eukaryota</taxon>
        <taxon>Fungi</taxon>
        <taxon>Fungi incertae sedis</taxon>
        <taxon>Chytridiomycota</taxon>
        <taxon>Chytridiomycota incertae sedis</taxon>
        <taxon>Chytridiomycetes</taxon>
        <taxon>Rhizophydiales</taxon>
        <taxon>Terramycetaceae</taxon>
        <taxon>Boothiomyces</taxon>
    </lineage>
</organism>
<keyword evidence="5" id="KW-1185">Reference proteome</keyword>
<feature type="region of interest" description="Disordered" evidence="2">
    <location>
        <begin position="342"/>
        <end position="473"/>
    </location>
</feature>
<evidence type="ECO:0000313" key="4">
    <source>
        <dbReference type="EMBL" id="KAJ3254389.1"/>
    </source>
</evidence>
<dbReference type="PANTHER" id="PTHR23140:SF0">
    <property type="entry name" value="U2 SNRNP-ASSOCIATED SURP MOTIF-CONTAINING PROTEIN"/>
    <property type="match status" value="1"/>
</dbReference>